<evidence type="ECO:0000313" key="1">
    <source>
        <dbReference type="Proteomes" id="UP000504603"/>
    </source>
</evidence>
<dbReference type="AlphaFoldDB" id="A0A6J1BTY3"/>
<reference evidence="2" key="1">
    <citation type="submission" date="2025-08" db="UniProtKB">
        <authorList>
            <consortium name="RefSeq"/>
        </authorList>
    </citation>
    <scope>IDENTIFICATION</scope>
    <source>
        <strain evidence="2">OHB3-1</strain>
    </source>
</reference>
<dbReference type="GeneID" id="111005739"/>
<accession>A0A6J1BTY3</accession>
<protein>
    <submittedName>
        <fullName evidence="2">Uncharacterized protein LOC111005739</fullName>
    </submittedName>
</protein>
<dbReference type="RefSeq" id="XP_022133051.1">
    <property type="nucleotide sequence ID" value="XM_022277359.1"/>
</dbReference>
<name>A0A6J1BTY3_MOMCH</name>
<keyword evidence="1" id="KW-1185">Reference proteome</keyword>
<sequence length="81" mass="8763">MADIAILVAEEYERRMKNPGLQAKQKQEIDGFASGVSISATATTGRMKQMLQLGKPNADFKWVSEPKSQIGRAASAGFFSA</sequence>
<dbReference type="OrthoDB" id="735913at2759"/>
<evidence type="ECO:0000313" key="2">
    <source>
        <dbReference type="RefSeq" id="XP_022133051.1"/>
    </source>
</evidence>
<proteinExistence type="predicted"/>
<dbReference type="PANTHER" id="PTHR36067">
    <property type="entry name" value="EXPRESSED PROTEIN"/>
    <property type="match status" value="1"/>
</dbReference>
<gene>
    <name evidence="2" type="primary">LOC111005739</name>
</gene>
<organism evidence="1 2">
    <name type="scientific">Momordica charantia</name>
    <name type="common">Bitter gourd</name>
    <name type="synonym">Balsam pear</name>
    <dbReference type="NCBI Taxonomy" id="3673"/>
    <lineage>
        <taxon>Eukaryota</taxon>
        <taxon>Viridiplantae</taxon>
        <taxon>Streptophyta</taxon>
        <taxon>Embryophyta</taxon>
        <taxon>Tracheophyta</taxon>
        <taxon>Spermatophyta</taxon>
        <taxon>Magnoliopsida</taxon>
        <taxon>eudicotyledons</taxon>
        <taxon>Gunneridae</taxon>
        <taxon>Pentapetalae</taxon>
        <taxon>rosids</taxon>
        <taxon>fabids</taxon>
        <taxon>Cucurbitales</taxon>
        <taxon>Cucurbitaceae</taxon>
        <taxon>Momordiceae</taxon>
        <taxon>Momordica</taxon>
    </lineage>
</organism>
<dbReference type="Proteomes" id="UP000504603">
    <property type="component" value="Unplaced"/>
</dbReference>
<dbReference type="PANTHER" id="PTHR36067:SF1">
    <property type="entry name" value="EXPRESSED PROTEIN"/>
    <property type="match status" value="1"/>
</dbReference>
<dbReference type="KEGG" id="mcha:111005739"/>